<name>A0AAD5MUF7_PARTN</name>
<sequence length="102" mass="11178">MDDECSGTNSMKEVLDSAKHALSIGSKIRRHVTMCDVFCSSSDDRQMVGFRSLIPSTTSSSSSPSNSTIVNDCRSRMHSVLVIRSFVGVVHFNDCSAIEMKQ</sequence>
<evidence type="ECO:0000313" key="2">
    <source>
        <dbReference type="Proteomes" id="UP001196413"/>
    </source>
</evidence>
<evidence type="ECO:0000313" key="1">
    <source>
        <dbReference type="EMBL" id="KAJ1355761.1"/>
    </source>
</evidence>
<proteinExistence type="predicted"/>
<dbReference type="Proteomes" id="UP001196413">
    <property type="component" value="Unassembled WGS sequence"/>
</dbReference>
<dbReference type="EMBL" id="JAHQIW010002570">
    <property type="protein sequence ID" value="KAJ1355761.1"/>
    <property type="molecule type" value="Genomic_DNA"/>
</dbReference>
<reference evidence="1" key="1">
    <citation type="submission" date="2021-06" db="EMBL/GenBank/DDBJ databases">
        <title>Parelaphostrongylus tenuis whole genome reference sequence.</title>
        <authorList>
            <person name="Garwood T.J."/>
            <person name="Larsen P.A."/>
            <person name="Fountain-Jones N.M."/>
            <person name="Garbe J.R."/>
            <person name="Macchietto M.G."/>
            <person name="Kania S.A."/>
            <person name="Gerhold R.W."/>
            <person name="Richards J.E."/>
            <person name="Wolf T.M."/>
        </authorList>
    </citation>
    <scope>NUCLEOTIDE SEQUENCE</scope>
    <source>
        <strain evidence="1">MNPRO001-30</strain>
        <tissue evidence="1">Meninges</tissue>
    </source>
</reference>
<protein>
    <submittedName>
        <fullName evidence="1">Uncharacterized protein</fullName>
    </submittedName>
</protein>
<comment type="caution">
    <text evidence="1">The sequence shown here is derived from an EMBL/GenBank/DDBJ whole genome shotgun (WGS) entry which is preliminary data.</text>
</comment>
<keyword evidence="2" id="KW-1185">Reference proteome</keyword>
<organism evidence="1 2">
    <name type="scientific">Parelaphostrongylus tenuis</name>
    <name type="common">Meningeal worm</name>
    <dbReference type="NCBI Taxonomy" id="148309"/>
    <lineage>
        <taxon>Eukaryota</taxon>
        <taxon>Metazoa</taxon>
        <taxon>Ecdysozoa</taxon>
        <taxon>Nematoda</taxon>
        <taxon>Chromadorea</taxon>
        <taxon>Rhabditida</taxon>
        <taxon>Rhabditina</taxon>
        <taxon>Rhabditomorpha</taxon>
        <taxon>Strongyloidea</taxon>
        <taxon>Metastrongylidae</taxon>
        <taxon>Parelaphostrongylus</taxon>
    </lineage>
</organism>
<accession>A0AAD5MUF7</accession>
<gene>
    <name evidence="1" type="ORF">KIN20_013295</name>
</gene>
<dbReference type="AlphaFoldDB" id="A0AAD5MUF7"/>